<dbReference type="WBParaSite" id="maker-PairedContig_5890-snap-gene-0.7-mRNA-1">
    <property type="protein sequence ID" value="maker-PairedContig_5890-snap-gene-0.7-mRNA-1"/>
    <property type="gene ID" value="maker-PairedContig_5890-snap-gene-0.7"/>
</dbReference>
<dbReference type="WBParaSite" id="maker-PairedContig_4789-snap-gene-0.10-mRNA-1">
    <property type="protein sequence ID" value="maker-PairedContig_4789-snap-gene-0.10-mRNA-1"/>
    <property type="gene ID" value="maker-PairedContig_4789-snap-gene-0.10"/>
</dbReference>
<dbReference type="AlphaFoldDB" id="A0A1I8ET49"/>
<protein>
    <submittedName>
        <fullName evidence="1 2">Uncharacterized protein</fullName>
    </submittedName>
</protein>
<name>A0A1I8ET49_WUCBA</name>
<proteinExistence type="predicted"/>
<sequence>MNTLYMHFMQNRMLDLFKSSGRNLGAIKVSGKNMVQLIDDKISNELVELLVHELLMPYTSYSIYQHLRPFWHRQINLARR</sequence>
<evidence type="ECO:0000313" key="2">
    <source>
        <dbReference type="WBParaSite" id="maker-PairedContig_5890-snap-gene-0.7-mRNA-1"/>
    </source>
</evidence>
<evidence type="ECO:0000313" key="1">
    <source>
        <dbReference type="WBParaSite" id="maker-PairedContig_4789-snap-gene-0.10-mRNA-1"/>
    </source>
</evidence>
<reference evidence="1 2" key="1">
    <citation type="submission" date="2016-11" db="UniProtKB">
        <authorList>
            <consortium name="WormBaseParasite"/>
        </authorList>
    </citation>
    <scope>IDENTIFICATION</scope>
    <source>
        <strain evidence="1 2">pt0022</strain>
    </source>
</reference>
<organism evidence="1">
    <name type="scientific">Wuchereria bancrofti</name>
    <dbReference type="NCBI Taxonomy" id="6293"/>
    <lineage>
        <taxon>Eukaryota</taxon>
        <taxon>Metazoa</taxon>
        <taxon>Ecdysozoa</taxon>
        <taxon>Nematoda</taxon>
        <taxon>Chromadorea</taxon>
        <taxon>Rhabditida</taxon>
        <taxon>Spirurina</taxon>
        <taxon>Spiruromorpha</taxon>
        <taxon>Filarioidea</taxon>
        <taxon>Onchocercidae</taxon>
        <taxon>Wuchereria</taxon>
    </lineage>
</organism>
<accession>A0A1I8ET49</accession>